<gene>
    <name evidence="2" type="ORF">KJ970_12560</name>
</gene>
<reference evidence="2" key="1">
    <citation type="submission" date="2021-05" db="EMBL/GenBank/DDBJ databases">
        <title>Energy efficiency and biological interactions define the core microbiome of deep oligotrophic groundwater.</title>
        <authorList>
            <person name="Mehrshad M."/>
            <person name="Lopez-Fernandez M."/>
            <person name="Bell E."/>
            <person name="Bernier-Latmani R."/>
            <person name="Bertilsson S."/>
            <person name="Dopson M."/>
        </authorList>
    </citation>
    <scope>NUCLEOTIDE SEQUENCE</scope>
    <source>
        <strain evidence="2">Modern_marine.mb.64</strain>
    </source>
</reference>
<sequence length="195" mass="22261">MHRHLQGGLVKIAFIGTHGIGKTTLCFELAAELKKRDQSVDMVKEVARSCPLPINQETTLSAQTWILHTQIANEIAAAEAYEIVICDRSVMDNYAYLIHRLQPIGHLDELIRGWIATYDHLFKVPIIGRPTYDGTRDTNKEFQWGIDEEVERLVARFGLVPHRLDPTRRGHWMADILKIVVPGLVIRQESLFPED</sequence>
<dbReference type="InterPro" id="IPR038727">
    <property type="entry name" value="NadR/Ttd14_AAA_dom"/>
</dbReference>
<dbReference type="GO" id="GO:0005524">
    <property type="term" value="F:ATP binding"/>
    <property type="evidence" value="ECO:0007669"/>
    <property type="project" value="UniProtKB-KW"/>
</dbReference>
<dbReference type="InterPro" id="IPR027417">
    <property type="entry name" value="P-loop_NTPase"/>
</dbReference>
<dbReference type="AlphaFoldDB" id="A0A948W722"/>
<dbReference type="EMBL" id="JAHJDP010000074">
    <property type="protein sequence ID" value="MBU2691750.1"/>
    <property type="molecule type" value="Genomic_DNA"/>
</dbReference>
<keyword evidence="2" id="KW-0547">Nucleotide-binding</keyword>
<feature type="domain" description="NadR/Ttd14 AAA" evidence="1">
    <location>
        <begin position="11"/>
        <end position="164"/>
    </location>
</feature>
<accession>A0A948W722</accession>
<dbReference type="Pfam" id="PF13521">
    <property type="entry name" value="AAA_28"/>
    <property type="match status" value="1"/>
</dbReference>
<evidence type="ECO:0000313" key="2">
    <source>
        <dbReference type="EMBL" id="MBU2691750.1"/>
    </source>
</evidence>
<comment type="caution">
    <text evidence="2">The sequence shown here is derived from an EMBL/GenBank/DDBJ whole genome shotgun (WGS) entry which is preliminary data.</text>
</comment>
<evidence type="ECO:0000313" key="3">
    <source>
        <dbReference type="Proteomes" id="UP000777784"/>
    </source>
</evidence>
<protein>
    <submittedName>
        <fullName evidence="2">ATP-binding protein</fullName>
    </submittedName>
</protein>
<keyword evidence="2" id="KW-0067">ATP-binding</keyword>
<dbReference type="SUPFAM" id="SSF52540">
    <property type="entry name" value="P-loop containing nucleoside triphosphate hydrolases"/>
    <property type="match status" value="1"/>
</dbReference>
<evidence type="ECO:0000259" key="1">
    <source>
        <dbReference type="Pfam" id="PF13521"/>
    </source>
</evidence>
<dbReference type="Gene3D" id="3.40.50.300">
    <property type="entry name" value="P-loop containing nucleotide triphosphate hydrolases"/>
    <property type="match status" value="1"/>
</dbReference>
<name>A0A948W722_UNCEI</name>
<organism evidence="2 3">
    <name type="scientific">Eiseniibacteriota bacterium</name>
    <dbReference type="NCBI Taxonomy" id="2212470"/>
    <lineage>
        <taxon>Bacteria</taxon>
        <taxon>Candidatus Eiseniibacteriota</taxon>
    </lineage>
</organism>
<dbReference type="Proteomes" id="UP000777784">
    <property type="component" value="Unassembled WGS sequence"/>
</dbReference>
<proteinExistence type="predicted"/>